<evidence type="ECO:0000256" key="1">
    <source>
        <dbReference type="ARBA" id="ARBA00006754"/>
    </source>
</evidence>
<feature type="domain" description="PucR C-terminal helix-turn-helix" evidence="3">
    <location>
        <begin position="308"/>
        <end position="365"/>
    </location>
</feature>
<reference evidence="5 6" key="1">
    <citation type="submission" date="2019-12" db="EMBL/GenBank/DDBJ databases">
        <title>Novel species isolated from a subtropical stream in China.</title>
        <authorList>
            <person name="Lu H."/>
        </authorList>
    </citation>
    <scope>NUCLEOTIDE SEQUENCE [LARGE SCALE GENOMIC DNA]</scope>
    <source>
        <strain evidence="5 6">FT50W</strain>
    </source>
</reference>
<gene>
    <name evidence="5" type="ORF">GTP44_03310</name>
</gene>
<dbReference type="RefSeq" id="WP_161018312.1">
    <property type="nucleotide sequence ID" value="NZ_WWCP01000002.1"/>
</dbReference>
<dbReference type="PANTHER" id="PTHR33744:SF15">
    <property type="entry name" value="CARBOHYDRATE DIACID REGULATOR"/>
    <property type="match status" value="1"/>
</dbReference>
<dbReference type="InterPro" id="IPR025736">
    <property type="entry name" value="PucR_C-HTH_dom"/>
</dbReference>
<evidence type="ECO:0000259" key="2">
    <source>
        <dbReference type="Pfam" id="PF05651"/>
    </source>
</evidence>
<dbReference type="InterPro" id="IPR042070">
    <property type="entry name" value="PucR_C-HTH_sf"/>
</dbReference>
<organism evidence="5 6">
    <name type="scientific">Duganella lactea</name>
    <dbReference type="NCBI Taxonomy" id="2692173"/>
    <lineage>
        <taxon>Bacteria</taxon>
        <taxon>Pseudomonadati</taxon>
        <taxon>Pseudomonadota</taxon>
        <taxon>Betaproteobacteria</taxon>
        <taxon>Burkholderiales</taxon>
        <taxon>Oxalobacteraceae</taxon>
        <taxon>Telluria group</taxon>
        <taxon>Duganella</taxon>
    </lineage>
</organism>
<dbReference type="Pfam" id="PF17853">
    <property type="entry name" value="GGDEF_2"/>
    <property type="match status" value="1"/>
</dbReference>
<feature type="domain" description="CdaR GGDEF-like" evidence="4">
    <location>
        <begin position="144"/>
        <end position="257"/>
    </location>
</feature>
<evidence type="ECO:0000313" key="5">
    <source>
        <dbReference type="EMBL" id="MYM80989.1"/>
    </source>
</evidence>
<dbReference type="PANTHER" id="PTHR33744">
    <property type="entry name" value="CARBOHYDRATE DIACID REGULATOR"/>
    <property type="match status" value="1"/>
</dbReference>
<sequence length="369" mass="40155">MDILSTALAQDIVTRTMRIIPYNVNVMDANGSIIASGNAARLGELHAGALLALAKKLTVEIDEASARNLHGAQPGINLPLTVHGRLCGAVGLSGAPAEVRQFGELVRLTAEMILEQAQLAGELQRDSRYREAFVLNLINADHAADQADLNAWAHRLGVSFTQPHNVYVLELDDGDTAPAHLQGLQPRLQARLPSALTAAAGPRELVILDFEDHQQHALATLLRETCPQPHTLTMGIALQGIAGVATSYQSARTAARVARARDGKRSGQRLYSYYDHALPVLLSGLNTGWQGAQLRAPIEKLGKNKDMLQRTLEVWFAQDGHPAATAEALHIHRNTLDYRLRRIGDITGLDLARLEDRFMLYISVLLSSP</sequence>
<protein>
    <submittedName>
        <fullName evidence="5">Transcriptional regulator</fullName>
    </submittedName>
</protein>
<dbReference type="EMBL" id="WWCP01000002">
    <property type="protein sequence ID" value="MYM80989.1"/>
    <property type="molecule type" value="Genomic_DNA"/>
</dbReference>
<feature type="domain" description="Putative sugar diacid recognition" evidence="2">
    <location>
        <begin position="4"/>
        <end position="137"/>
    </location>
</feature>
<dbReference type="Pfam" id="PF13556">
    <property type="entry name" value="HTH_30"/>
    <property type="match status" value="1"/>
</dbReference>
<evidence type="ECO:0000313" key="6">
    <source>
        <dbReference type="Proteomes" id="UP000474565"/>
    </source>
</evidence>
<evidence type="ECO:0000259" key="3">
    <source>
        <dbReference type="Pfam" id="PF13556"/>
    </source>
</evidence>
<dbReference type="AlphaFoldDB" id="A0A6L8MF48"/>
<accession>A0A6L8MF48</accession>
<proteinExistence type="inferred from homology"/>
<comment type="similarity">
    <text evidence="1">Belongs to the CdaR family.</text>
</comment>
<comment type="caution">
    <text evidence="5">The sequence shown here is derived from an EMBL/GenBank/DDBJ whole genome shotgun (WGS) entry which is preliminary data.</text>
</comment>
<dbReference type="InterPro" id="IPR051448">
    <property type="entry name" value="CdaR-like_regulators"/>
</dbReference>
<dbReference type="Proteomes" id="UP000474565">
    <property type="component" value="Unassembled WGS sequence"/>
</dbReference>
<name>A0A6L8MF48_9BURK</name>
<evidence type="ECO:0000259" key="4">
    <source>
        <dbReference type="Pfam" id="PF17853"/>
    </source>
</evidence>
<dbReference type="Gene3D" id="1.10.10.2840">
    <property type="entry name" value="PucR C-terminal helix-turn-helix domain"/>
    <property type="match status" value="1"/>
</dbReference>
<dbReference type="InterPro" id="IPR008599">
    <property type="entry name" value="Diacid_rec"/>
</dbReference>
<dbReference type="Pfam" id="PF05651">
    <property type="entry name" value="Diacid_rec"/>
    <property type="match status" value="1"/>
</dbReference>
<dbReference type="InterPro" id="IPR041522">
    <property type="entry name" value="CdaR_GGDEF"/>
</dbReference>